<dbReference type="EMBL" id="NCSJ02000014">
    <property type="protein sequence ID" value="RFU34915.1"/>
    <property type="molecule type" value="Genomic_DNA"/>
</dbReference>
<proteinExistence type="predicted"/>
<accession>A0A3E2HNF9</accession>
<comment type="caution">
    <text evidence="1">The sequence shown here is derived from an EMBL/GenBank/DDBJ whole genome shotgun (WGS) entry which is preliminary data.</text>
</comment>
<reference evidence="1 2" key="1">
    <citation type="submission" date="2018-05" db="EMBL/GenBank/DDBJ databases">
        <title>Draft genome sequence of Scytalidium lignicola DSM 105466, a ubiquitous saprotrophic fungus.</title>
        <authorList>
            <person name="Buettner E."/>
            <person name="Gebauer A.M."/>
            <person name="Hofrichter M."/>
            <person name="Liers C."/>
            <person name="Kellner H."/>
        </authorList>
    </citation>
    <scope>NUCLEOTIDE SEQUENCE [LARGE SCALE GENOMIC DNA]</scope>
    <source>
        <strain evidence="1 2">DSM 105466</strain>
    </source>
</reference>
<protein>
    <submittedName>
        <fullName evidence="1">Uncharacterized protein</fullName>
    </submittedName>
</protein>
<dbReference type="InterPro" id="IPR027417">
    <property type="entry name" value="P-loop_NTPase"/>
</dbReference>
<organism evidence="1 2">
    <name type="scientific">Scytalidium lignicola</name>
    <name type="common">Hyphomycete</name>
    <dbReference type="NCBI Taxonomy" id="5539"/>
    <lineage>
        <taxon>Eukaryota</taxon>
        <taxon>Fungi</taxon>
        <taxon>Dikarya</taxon>
        <taxon>Ascomycota</taxon>
        <taxon>Pezizomycotina</taxon>
        <taxon>Leotiomycetes</taxon>
        <taxon>Leotiomycetes incertae sedis</taxon>
        <taxon>Scytalidium</taxon>
    </lineage>
</organism>
<dbReference type="Gene3D" id="3.40.50.300">
    <property type="entry name" value="P-loop containing nucleotide triphosphate hydrolases"/>
    <property type="match status" value="1"/>
</dbReference>
<sequence length="225" mass="25235">MIQIDAERPPQLLRNISPCILLLNGFPGVGKFTISKVLQLIIPSENLTRLLNNHLTIHPVSAILPECTPEHYTLRKKFRDLAFNTIADLKVDNLVVIMTACLVKELEIDREQYVQHVRLAKKRGVDLCMVNLVCEVETNKQRLQSEERVKGQEKGKSKLVNGDVLLNIRRDFSLLDPSEMKTEAGVGKVTVRQLALDTTELSAEGAAQKVLKWLCRQGICAAEVS</sequence>
<keyword evidence="2" id="KW-1185">Reference proteome</keyword>
<feature type="non-terminal residue" evidence="1">
    <location>
        <position position="225"/>
    </location>
</feature>
<dbReference type="AlphaFoldDB" id="A0A3E2HNF9"/>
<dbReference type="SUPFAM" id="SSF52540">
    <property type="entry name" value="P-loop containing nucleoside triphosphate hydrolases"/>
    <property type="match status" value="1"/>
</dbReference>
<dbReference type="OrthoDB" id="5426988at2759"/>
<evidence type="ECO:0000313" key="1">
    <source>
        <dbReference type="EMBL" id="RFU34915.1"/>
    </source>
</evidence>
<dbReference type="STRING" id="5539.A0A3E2HNF9"/>
<name>A0A3E2HNF9_SCYLI</name>
<dbReference type="Pfam" id="PF13238">
    <property type="entry name" value="AAA_18"/>
    <property type="match status" value="1"/>
</dbReference>
<dbReference type="Proteomes" id="UP000258309">
    <property type="component" value="Unassembled WGS sequence"/>
</dbReference>
<gene>
    <name evidence="1" type="ORF">B7463_g1374</name>
</gene>
<feature type="non-terminal residue" evidence="1">
    <location>
        <position position="1"/>
    </location>
</feature>
<dbReference type="OMA" id="VPIYWIN"/>
<evidence type="ECO:0000313" key="2">
    <source>
        <dbReference type="Proteomes" id="UP000258309"/>
    </source>
</evidence>